<keyword evidence="1" id="KW-1133">Transmembrane helix</keyword>
<feature type="transmembrane region" description="Helical" evidence="1">
    <location>
        <begin position="6"/>
        <end position="25"/>
    </location>
</feature>
<dbReference type="STRING" id="520762.AN619_08270"/>
<reference evidence="2 3" key="1">
    <citation type="submission" date="2015-12" db="EMBL/GenBank/DDBJ databases">
        <title>Draft genome sequence of the thermoanaerobe Thermotalea metallivorans, an isolate from the runoff channel of the Great Artesian Basin, Australia.</title>
        <authorList>
            <person name="Patel B.K."/>
        </authorList>
    </citation>
    <scope>NUCLEOTIDE SEQUENCE [LARGE SCALE GENOMIC DNA]</scope>
    <source>
        <strain evidence="2 3">B2-1</strain>
    </source>
</reference>
<comment type="caution">
    <text evidence="2">The sequence shown here is derived from an EMBL/GenBank/DDBJ whole genome shotgun (WGS) entry which is preliminary data.</text>
</comment>
<dbReference type="Pfam" id="PF11167">
    <property type="entry name" value="DUF2953"/>
    <property type="match status" value="1"/>
</dbReference>
<keyword evidence="1" id="KW-0472">Membrane</keyword>
<protein>
    <recommendedName>
        <fullName evidence="4">DUF2953 domain-containing protein</fullName>
    </recommendedName>
</protein>
<keyword evidence="3" id="KW-1185">Reference proteome</keyword>
<evidence type="ECO:0008006" key="4">
    <source>
        <dbReference type="Google" id="ProtNLM"/>
    </source>
</evidence>
<evidence type="ECO:0000313" key="3">
    <source>
        <dbReference type="Proteomes" id="UP000070456"/>
    </source>
</evidence>
<evidence type="ECO:0000256" key="1">
    <source>
        <dbReference type="SAM" id="Phobius"/>
    </source>
</evidence>
<dbReference type="Proteomes" id="UP000070456">
    <property type="component" value="Unassembled WGS sequence"/>
</dbReference>
<sequence>MYILIVVFIIAFVLFLILSLMPIVIEIKMLKDKTNDAVICRFKTFFGLIQYKIEIPLIRWINRKNNSSVLEIDTEVESGKTENFIKDDKKLLNFAEIEEIQDQLAHLYHGYYNIFSYIRKKIVLESLSWKTEFGIGDAAVTGILSGMLWGIKGTLFAIIQKHIHPKNISFHVVPYFDQEIFQTRIHCIITLKIGYAIIASIKFVHVYWKRGEKQNVESSY</sequence>
<accession>A0A140L8G0</accession>
<dbReference type="EMBL" id="LOEE01000021">
    <property type="protein sequence ID" value="KXG76835.1"/>
    <property type="molecule type" value="Genomic_DNA"/>
</dbReference>
<dbReference type="RefSeq" id="WP_068555201.1">
    <property type="nucleotide sequence ID" value="NZ_LOEE01000021.1"/>
</dbReference>
<organism evidence="2 3">
    <name type="scientific">Thermotalea metallivorans</name>
    <dbReference type="NCBI Taxonomy" id="520762"/>
    <lineage>
        <taxon>Bacteria</taxon>
        <taxon>Bacillati</taxon>
        <taxon>Bacillota</taxon>
        <taxon>Clostridia</taxon>
        <taxon>Peptostreptococcales</taxon>
        <taxon>Thermotaleaceae</taxon>
        <taxon>Thermotalea</taxon>
    </lineage>
</organism>
<dbReference type="AlphaFoldDB" id="A0A140L8G0"/>
<proteinExistence type="predicted"/>
<dbReference type="InterPro" id="IPR021338">
    <property type="entry name" value="DUF2953"/>
</dbReference>
<evidence type="ECO:0000313" key="2">
    <source>
        <dbReference type="EMBL" id="KXG76835.1"/>
    </source>
</evidence>
<gene>
    <name evidence="2" type="ORF">AN619_08270</name>
</gene>
<name>A0A140L8G0_9FIRM</name>
<keyword evidence="1" id="KW-0812">Transmembrane</keyword>
<dbReference type="OrthoDB" id="1953500at2"/>